<accession>A0AAV9HNX6</accession>
<sequence>MSSSSRNVAVRRAIVGLFEPGGVVSERDARRVVNRALEATVDGLEGIGPDEDIVDFLGRAAQFSNLGRALEEDVWVELVYQIVLAREKYMREASDEEKKGNQDRMTAMAWRAEELLQEAGDH</sequence>
<name>A0AAV9HNX6_9PEZI</name>
<dbReference type="AlphaFoldDB" id="A0AAV9HNX6"/>
<comment type="caution">
    <text evidence="1">The sequence shown here is derived from an EMBL/GenBank/DDBJ whole genome shotgun (WGS) entry which is preliminary data.</text>
</comment>
<gene>
    <name evidence="1" type="ORF">QBC42DRAFT_286353</name>
</gene>
<keyword evidence="2" id="KW-1185">Reference proteome</keyword>
<dbReference type="Proteomes" id="UP001321749">
    <property type="component" value="Unassembled WGS sequence"/>
</dbReference>
<reference evidence="1" key="2">
    <citation type="submission" date="2023-06" db="EMBL/GenBank/DDBJ databases">
        <authorList>
            <consortium name="Lawrence Berkeley National Laboratory"/>
            <person name="Mondo S.J."/>
            <person name="Hensen N."/>
            <person name="Bonometti L."/>
            <person name="Westerberg I."/>
            <person name="Brannstrom I.O."/>
            <person name="Guillou S."/>
            <person name="Cros-Aarteil S."/>
            <person name="Calhoun S."/>
            <person name="Haridas S."/>
            <person name="Kuo A."/>
            <person name="Pangilinan J."/>
            <person name="Riley R."/>
            <person name="Labutti K."/>
            <person name="Andreopoulos B."/>
            <person name="Lipzen A."/>
            <person name="Chen C."/>
            <person name="Yanf M."/>
            <person name="Daum C."/>
            <person name="Ng V."/>
            <person name="Clum A."/>
            <person name="Steindorff A."/>
            <person name="Ohm R."/>
            <person name="Martin F."/>
            <person name="Silar P."/>
            <person name="Natvig D."/>
            <person name="Lalanne C."/>
            <person name="Gautier V."/>
            <person name="Ament-Velasquez S.L."/>
            <person name="Kruys A."/>
            <person name="Hutchinson M.I."/>
            <person name="Powell A.J."/>
            <person name="Barry K."/>
            <person name="Miller A.N."/>
            <person name="Grigoriev I.V."/>
            <person name="Debuchy R."/>
            <person name="Gladieux P."/>
            <person name="Thoren M.H."/>
            <person name="Johannesson H."/>
        </authorList>
    </citation>
    <scope>NUCLEOTIDE SEQUENCE</scope>
    <source>
        <strain evidence="1">PSN324</strain>
    </source>
</reference>
<protein>
    <submittedName>
        <fullName evidence="1">Uncharacterized protein</fullName>
    </submittedName>
</protein>
<dbReference type="EMBL" id="MU864970">
    <property type="protein sequence ID" value="KAK4462587.1"/>
    <property type="molecule type" value="Genomic_DNA"/>
</dbReference>
<evidence type="ECO:0000313" key="2">
    <source>
        <dbReference type="Proteomes" id="UP001321749"/>
    </source>
</evidence>
<evidence type="ECO:0000313" key="1">
    <source>
        <dbReference type="EMBL" id="KAK4462587.1"/>
    </source>
</evidence>
<organism evidence="1 2">
    <name type="scientific">Cladorrhinum samala</name>
    <dbReference type="NCBI Taxonomy" id="585594"/>
    <lineage>
        <taxon>Eukaryota</taxon>
        <taxon>Fungi</taxon>
        <taxon>Dikarya</taxon>
        <taxon>Ascomycota</taxon>
        <taxon>Pezizomycotina</taxon>
        <taxon>Sordariomycetes</taxon>
        <taxon>Sordariomycetidae</taxon>
        <taxon>Sordariales</taxon>
        <taxon>Podosporaceae</taxon>
        <taxon>Cladorrhinum</taxon>
    </lineage>
</organism>
<reference evidence="1" key="1">
    <citation type="journal article" date="2023" name="Mol. Phylogenet. Evol.">
        <title>Genome-scale phylogeny and comparative genomics of the fungal order Sordariales.</title>
        <authorList>
            <person name="Hensen N."/>
            <person name="Bonometti L."/>
            <person name="Westerberg I."/>
            <person name="Brannstrom I.O."/>
            <person name="Guillou S."/>
            <person name="Cros-Aarteil S."/>
            <person name="Calhoun S."/>
            <person name="Haridas S."/>
            <person name="Kuo A."/>
            <person name="Mondo S."/>
            <person name="Pangilinan J."/>
            <person name="Riley R."/>
            <person name="LaButti K."/>
            <person name="Andreopoulos B."/>
            <person name="Lipzen A."/>
            <person name="Chen C."/>
            <person name="Yan M."/>
            <person name="Daum C."/>
            <person name="Ng V."/>
            <person name="Clum A."/>
            <person name="Steindorff A."/>
            <person name="Ohm R.A."/>
            <person name="Martin F."/>
            <person name="Silar P."/>
            <person name="Natvig D.O."/>
            <person name="Lalanne C."/>
            <person name="Gautier V."/>
            <person name="Ament-Velasquez S.L."/>
            <person name="Kruys A."/>
            <person name="Hutchinson M.I."/>
            <person name="Powell A.J."/>
            <person name="Barry K."/>
            <person name="Miller A.N."/>
            <person name="Grigoriev I.V."/>
            <person name="Debuchy R."/>
            <person name="Gladieux P."/>
            <person name="Hiltunen Thoren M."/>
            <person name="Johannesson H."/>
        </authorList>
    </citation>
    <scope>NUCLEOTIDE SEQUENCE</scope>
    <source>
        <strain evidence="1">PSN324</strain>
    </source>
</reference>
<proteinExistence type="predicted"/>